<dbReference type="PANTHER" id="PTHR18898:SF2">
    <property type="entry name" value="NUCLEOPROTEIN TPR"/>
    <property type="match status" value="1"/>
</dbReference>
<feature type="coiled-coil region" evidence="4">
    <location>
        <begin position="480"/>
        <end position="514"/>
    </location>
</feature>
<dbReference type="Pfam" id="PF25785">
    <property type="entry name" value="TPR"/>
    <property type="match status" value="1"/>
</dbReference>
<feature type="compositionally biased region" description="Basic and acidic residues" evidence="5">
    <location>
        <begin position="1544"/>
        <end position="1554"/>
    </location>
</feature>
<dbReference type="GO" id="GO:0006606">
    <property type="term" value="P:protein import into nucleus"/>
    <property type="evidence" value="ECO:0007669"/>
    <property type="project" value="InterPro"/>
</dbReference>
<feature type="coiled-coil region" evidence="4">
    <location>
        <begin position="1025"/>
        <end position="1056"/>
    </location>
</feature>
<feature type="compositionally biased region" description="Basic and acidic residues" evidence="5">
    <location>
        <begin position="1646"/>
        <end position="1655"/>
    </location>
</feature>
<dbReference type="GO" id="GO:0005643">
    <property type="term" value="C:nuclear pore"/>
    <property type="evidence" value="ECO:0007669"/>
    <property type="project" value="TreeGrafter"/>
</dbReference>
<feature type="compositionally biased region" description="Acidic residues" evidence="5">
    <location>
        <begin position="1626"/>
        <end position="1643"/>
    </location>
</feature>
<protein>
    <recommendedName>
        <fullName evidence="11">Nucleoprotein TPR/MLP1 domain-containing protein</fullName>
    </recommendedName>
</protein>
<feature type="region of interest" description="Disordered" evidence="5">
    <location>
        <begin position="1526"/>
        <end position="1655"/>
    </location>
</feature>
<evidence type="ECO:0000256" key="3">
    <source>
        <dbReference type="ARBA" id="ARBA00023242"/>
    </source>
</evidence>
<evidence type="ECO:0000256" key="2">
    <source>
        <dbReference type="ARBA" id="ARBA00023054"/>
    </source>
</evidence>
<feature type="domain" description="NUA/TPR/MLP1-2-like" evidence="8">
    <location>
        <begin position="473"/>
        <end position="573"/>
    </location>
</feature>
<feature type="coiled-coil region" evidence="4">
    <location>
        <begin position="1099"/>
        <end position="1133"/>
    </location>
</feature>
<feature type="coiled-coil region" evidence="4">
    <location>
        <begin position="875"/>
        <end position="967"/>
    </location>
</feature>
<dbReference type="GO" id="GO:0006406">
    <property type="term" value="P:mRNA export from nucleus"/>
    <property type="evidence" value="ECO:0007669"/>
    <property type="project" value="TreeGrafter"/>
</dbReference>
<feature type="domain" description="Nucleoprotein TPR/MPL1" evidence="7">
    <location>
        <begin position="172"/>
        <end position="249"/>
    </location>
</feature>
<feature type="coiled-coil region" evidence="4">
    <location>
        <begin position="1164"/>
        <end position="1246"/>
    </location>
</feature>
<dbReference type="GO" id="GO:0017056">
    <property type="term" value="F:structural constituent of nuclear pore"/>
    <property type="evidence" value="ECO:0007669"/>
    <property type="project" value="TreeGrafter"/>
</dbReference>
<sequence length="1773" mass="203915">MPLFLSDEEYARCSHDPSLITHKADAYIRQLYNQLENEKAEHDASSITAEQTCSILEQKYVFLKSEFVTLQSQHSQVSSSLEERVSEVAHIQADKHQIYLQSIGKDQEIERLSLEASELQKSKSQLLQLIEHKDSEIKEKNSIIKGYLDKIVALTDNASFKDSRISELEPEHARVHTSLARLTQEKELVERHNLWLNDALTSKVNSLLEIRKVHNELEADMLCKLADIERKYNETSSSLKWKDDRVKELELKLEALQTEICLSKDMAAATEEQLSAELSTVNKLVELYKESSDEWSKKSGELEGVIKALETHASQVENYYKEHLSKETSARIQFENEVLHLKEKLEKYEKELEIYRNSDQFNLLQMSNFNSKSFGGPVTVNNTNEDNNNNNNNNNLMLVPSFPAEAVDALRHEQFGRKQSESILERVLHEIEEKAEVMLDERAEHERMVEAYDMLNEKVQHALAEQSVYERTIQEFKAGIMKYERDYTLAQKENNDLQKQVTVLLKECRDLQLRCGSVSYDSVVEDQMDVGLDSDGVFSDRMLTFKDINGLVEQNVQLRGLVRLLTEQVETKEIELKDNFEKEYKKYVKETASKVDAVLARAQEQAQMIDSLHTSVAMYKKLYEEEHKRHVSQLQSSDPTPDDRRNNVPLLLEASQDSSLKKELEKACERIKFLEEEITGLRSEIITSRSQREKLTLESSFAHDKLDRFMKDFDRQRDEMNGVISRNVEFSQLIVDYQRKIREASESLHIAEDLSRKLSMEVSVVKREKEILINSEKRAFEDVRSMSERVHQLQATLNTIQSAEEVREESRSAHRLSQENYLKRTEQDWTEAKKELQKERDNVRQLTLDHESAMKGFMQRIEEMGKELAHALCAVADANTRASAAEERLSQFEKLKNSEVNAENDLTSKDDVAELKEEIEKLSVEAQSNKDHMLQYKRLAQVNEAALKEMEVRHEQFKSEAEKVKKALVDEVLSLKEHINQLQDGYNVKDKEAASAAVSQEQALSSSLSEISTLREEITAKVLHIEGLQSQILAMKDDLENEHQQWRISQDNYERQVMLQSETIHELTRTSQELVLNKEKTFDLQKVSDILTTENNELKSKWETEMLVLEESKDKAEKKFDEINEQNKILHDQLEALHIKLAEKSQGLGSGAQSSDDGGLQNVVKYLRRSKEIAETEISLLKQEKLRLQSQLEAAMKAESEAQALLRTERENSRSVHFTEEEFKALQVQVREMNLLRESNVQLREENRHNFEECQKLHQLNHNAKIEVENLNGLLVERQSEVEACKREIEMQKDLKNLDMKVEDFVRLRTDFQQINVKLSEKDRQLKEIKKLVSEKEDVTIRLEHDLERSKVELVESTSLLKTEVEKQKRLNNQLKRKCDNLVKEKEEALKKNQELSKELVDFNQVKRSNADSLGEQAEKDIRIRMLEKRLEKLKEELNIEKAKNQMTDKGISEENVKLSDDLEKHFEPVANQAASEFGVVADALQVESGATPCAATSEVVTTTIASLALPAQNIEKSAKLPVAFKSKVEPPKPARRLVRPRIQKPEQPKRDLDMLDASDDNVQSSVRKRPSTSDKPEGSNVAPPQLKKFRGSEQAHEGSNVPETVTVESPVNVGDEVQMLKEGDAENEEVETGEEQVVEEPTELQNDKSDSICEDNVNKTETEASEVPSKITEVEHTQLHQVTVEGGSDPEEGEMVSDSVIENQIRPPSPMPVEDETREDTLGEMEASSHLVIKIFRSSERWGATHMLHQKYCKADISFVKKLKIEIEIRVC</sequence>
<evidence type="ECO:0000259" key="7">
    <source>
        <dbReference type="Pfam" id="PF25481"/>
    </source>
</evidence>
<name>A0AAD8K8L6_TARER</name>
<feature type="coiled-coil region" evidence="4">
    <location>
        <begin position="331"/>
        <end position="358"/>
    </location>
</feature>
<accession>A0AAD8K8L6</accession>
<gene>
    <name evidence="9" type="ORF">QVD17_31885</name>
</gene>
<feature type="coiled-coil region" evidence="4">
    <location>
        <begin position="657"/>
        <end position="684"/>
    </location>
</feature>
<proteinExistence type="predicted"/>
<evidence type="ECO:0000256" key="1">
    <source>
        <dbReference type="ARBA" id="ARBA00004123"/>
    </source>
</evidence>
<feature type="domain" description="Nucleoprotein TPR/MLP1-2" evidence="6">
    <location>
        <begin position="1010"/>
        <end position="1137"/>
    </location>
</feature>
<dbReference type="PANTHER" id="PTHR18898">
    <property type="entry name" value="NUCLEOPROTEIN TPR-RELATED"/>
    <property type="match status" value="1"/>
</dbReference>
<evidence type="ECO:0000256" key="4">
    <source>
        <dbReference type="SAM" id="Coils"/>
    </source>
</evidence>
<dbReference type="InterPro" id="IPR057974">
    <property type="entry name" value="NUA/TPR/MLP1-2-like_dom"/>
</dbReference>
<evidence type="ECO:0000259" key="6">
    <source>
        <dbReference type="Pfam" id="PF07926"/>
    </source>
</evidence>
<reference evidence="9" key="1">
    <citation type="journal article" date="2023" name="bioRxiv">
        <title>Improved chromosome-level genome assembly for marigold (Tagetes erecta).</title>
        <authorList>
            <person name="Jiang F."/>
            <person name="Yuan L."/>
            <person name="Wang S."/>
            <person name="Wang H."/>
            <person name="Xu D."/>
            <person name="Wang A."/>
            <person name="Fan W."/>
        </authorList>
    </citation>
    <scope>NUCLEOTIDE SEQUENCE</scope>
    <source>
        <strain evidence="9">WSJ</strain>
        <tissue evidence="9">Leaf</tissue>
    </source>
</reference>
<evidence type="ECO:0000259" key="8">
    <source>
        <dbReference type="Pfam" id="PF25785"/>
    </source>
</evidence>
<feature type="compositionally biased region" description="Basic residues" evidence="5">
    <location>
        <begin position="1534"/>
        <end position="1543"/>
    </location>
</feature>
<keyword evidence="3" id="KW-0539">Nucleus</keyword>
<comment type="caution">
    <text evidence="9">The sequence shown here is derived from an EMBL/GenBank/DDBJ whole genome shotgun (WGS) entry which is preliminary data.</text>
</comment>
<evidence type="ECO:0000256" key="5">
    <source>
        <dbReference type="SAM" id="MobiDB-lite"/>
    </source>
</evidence>
<evidence type="ECO:0000313" key="9">
    <source>
        <dbReference type="EMBL" id="KAK1416097.1"/>
    </source>
</evidence>
<dbReference type="Pfam" id="PF25481">
    <property type="entry name" value="Nucleoprot-TPR"/>
    <property type="match status" value="1"/>
</dbReference>
<keyword evidence="10" id="KW-1185">Reference proteome</keyword>
<dbReference type="InterPro" id="IPR057577">
    <property type="entry name" value="Nucleoprot-TPR/MLP1_dom"/>
</dbReference>
<dbReference type="InterPro" id="IPR012929">
    <property type="entry name" value="Nucleoprot-TPR/MLP1-2_dom"/>
</dbReference>
<comment type="subcellular location">
    <subcellularLocation>
        <location evidence="1">Nucleus</location>
    </subcellularLocation>
</comment>
<dbReference type="EMBL" id="JAUHHV010000008">
    <property type="protein sequence ID" value="KAK1416097.1"/>
    <property type="molecule type" value="Genomic_DNA"/>
</dbReference>
<evidence type="ECO:0008006" key="11">
    <source>
        <dbReference type="Google" id="ProtNLM"/>
    </source>
</evidence>
<feature type="coiled-coil region" evidence="4">
    <location>
        <begin position="1319"/>
        <end position="1446"/>
    </location>
</feature>
<dbReference type="Pfam" id="PF07926">
    <property type="entry name" value="TPR_MLP1_2"/>
    <property type="match status" value="1"/>
</dbReference>
<evidence type="ECO:0000313" key="10">
    <source>
        <dbReference type="Proteomes" id="UP001229421"/>
    </source>
</evidence>
<organism evidence="9 10">
    <name type="scientific">Tagetes erecta</name>
    <name type="common">African marigold</name>
    <dbReference type="NCBI Taxonomy" id="13708"/>
    <lineage>
        <taxon>Eukaryota</taxon>
        <taxon>Viridiplantae</taxon>
        <taxon>Streptophyta</taxon>
        <taxon>Embryophyta</taxon>
        <taxon>Tracheophyta</taxon>
        <taxon>Spermatophyta</taxon>
        <taxon>Magnoliopsida</taxon>
        <taxon>eudicotyledons</taxon>
        <taxon>Gunneridae</taxon>
        <taxon>Pentapetalae</taxon>
        <taxon>asterids</taxon>
        <taxon>campanulids</taxon>
        <taxon>Asterales</taxon>
        <taxon>Asteraceae</taxon>
        <taxon>Asteroideae</taxon>
        <taxon>Heliantheae alliance</taxon>
        <taxon>Tageteae</taxon>
        <taxon>Tagetes</taxon>
    </lineage>
</organism>
<keyword evidence="2 4" id="KW-0175">Coiled coil</keyword>
<dbReference type="Proteomes" id="UP001229421">
    <property type="component" value="Unassembled WGS sequence"/>
</dbReference>